<dbReference type="InterPro" id="IPR022742">
    <property type="entry name" value="Hydrolase_4"/>
</dbReference>
<dbReference type="InterPro" id="IPR000073">
    <property type="entry name" value="AB_hydrolase_1"/>
</dbReference>
<dbReference type="ESTHER" id="artni-Q8GAP3">
    <property type="family name" value="6_AlphaBeta_hydrolase"/>
</dbReference>
<dbReference type="PANTHER" id="PTHR43433:SF5">
    <property type="entry name" value="AB HYDROLASE-1 DOMAIN-CONTAINING PROTEIN"/>
    <property type="match status" value="1"/>
</dbReference>
<organism evidence="3">
    <name type="scientific">Paenarthrobacter nicotinovorans</name>
    <name type="common">Arthrobacter nicotinovorans</name>
    <dbReference type="NCBI Taxonomy" id="29320"/>
    <lineage>
        <taxon>Bacteria</taxon>
        <taxon>Bacillati</taxon>
        <taxon>Actinomycetota</taxon>
        <taxon>Actinomycetes</taxon>
        <taxon>Micrococcales</taxon>
        <taxon>Micrococcaceae</taxon>
        <taxon>Paenarthrobacter</taxon>
    </lineage>
</organism>
<reference evidence="3" key="2">
    <citation type="submission" date="2013-12" db="EMBL/GenBank/DDBJ databases">
        <authorList>
            <person name="Mihasan M."/>
            <person name="Brandsch R."/>
        </authorList>
    </citation>
    <scope>NUCLEOTIDE SEQUENCE</scope>
    <source>
        <strain evidence="3">ATCC 49919</strain>
        <plasmid evidence="3">pAO1</plasmid>
    </source>
</reference>
<keyword evidence="3" id="KW-0378">Hydrolase</keyword>
<evidence type="ECO:0000259" key="2">
    <source>
        <dbReference type="Pfam" id="PF12146"/>
    </source>
</evidence>
<dbReference type="Gene3D" id="3.40.50.1820">
    <property type="entry name" value="alpha/beta hydrolase"/>
    <property type="match status" value="1"/>
</dbReference>
<proteinExistence type="predicted"/>
<dbReference type="EMBL" id="AJ507836">
    <property type="protein sequence ID" value="CAD47860.1"/>
    <property type="molecule type" value="Genomic_DNA"/>
</dbReference>
<feature type="domain" description="AB hydrolase-1" evidence="1">
    <location>
        <begin position="19"/>
        <end position="119"/>
    </location>
</feature>
<protein>
    <submittedName>
        <fullName evidence="3">Putative hydrolase</fullName>
    </submittedName>
</protein>
<dbReference type="Pfam" id="PF12146">
    <property type="entry name" value="Hydrolase_4"/>
    <property type="match status" value="1"/>
</dbReference>
<dbReference type="SUPFAM" id="SSF53474">
    <property type="entry name" value="alpha/beta-Hydrolases"/>
    <property type="match status" value="1"/>
</dbReference>
<geneLocation type="plasmid" evidence="3">
    <name>pAO1</name>
</geneLocation>
<dbReference type="GO" id="GO:0046503">
    <property type="term" value="P:glycerolipid catabolic process"/>
    <property type="evidence" value="ECO:0007669"/>
    <property type="project" value="TreeGrafter"/>
</dbReference>
<sequence>MPTTPSGIYWESQGPVAAPAVLLIEGYTGQLIGWRDAFCDLLLAQGLRVLRMDNRDVGLSRREDGNYMIADMADDVIDVIADADLGKITIVGQSMGGLIAQHTALGYPNMVTGLVLFYTTPVLDDIDPGILTAEIPRPQHREDAIASFLEGDRATASPAWGYDEAWKRELAGRMFDRAPDRSGLSRQRNAVALLPDLRPRLTELTMPVALIHGRNDALIRARGSLRIAEVVPQAELHLYPGMGHEIAPALWDEFVAIITRIAVC</sequence>
<dbReference type="InterPro" id="IPR029058">
    <property type="entry name" value="AB_hydrolase_fold"/>
</dbReference>
<evidence type="ECO:0000259" key="1">
    <source>
        <dbReference type="Pfam" id="PF00561"/>
    </source>
</evidence>
<dbReference type="GeneID" id="84020213"/>
<feature type="domain" description="Serine aminopeptidase S33" evidence="2">
    <location>
        <begin position="191"/>
        <end position="246"/>
    </location>
</feature>
<evidence type="ECO:0000313" key="3">
    <source>
        <dbReference type="EMBL" id="CAD47860.1"/>
    </source>
</evidence>
<dbReference type="AlphaFoldDB" id="Q8GAP3"/>
<name>Q8GAP3_PAENI</name>
<dbReference type="RefSeq" id="WP_016359374.1">
    <property type="nucleotide sequence ID" value="NC_021229.1"/>
</dbReference>
<dbReference type="Pfam" id="PF00561">
    <property type="entry name" value="Abhydrolase_1"/>
    <property type="match status" value="1"/>
</dbReference>
<keyword evidence="3" id="KW-0614">Plasmid</keyword>
<dbReference type="PANTHER" id="PTHR43433">
    <property type="entry name" value="HYDROLASE, ALPHA/BETA FOLD FAMILY PROTEIN"/>
    <property type="match status" value="1"/>
</dbReference>
<accession>Q8GAP3</accession>
<dbReference type="GO" id="GO:0004806">
    <property type="term" value="F:triacylglycerol lipase activity"/>
    <property type="evidence" value="ECO:0007669"/>
    <property type="project" value="TreeGrafter"/>
</dbReference>
<reference evidence="3" key="1">
    <citation type="journal article" date="2003" name="J. Bacteriol.">
        <title>Sequence of the 165-kilobase catabolic plasmid pAO1 from Arthrobacter nicotinovorans and identification of a pAO1-dependent nicotine uptake system.</title>
        <authorList>
            <person name="Igloi G.L."/>
            <person name="Brandsch R."/>
        </authorList>
    </citation>
    <scope>NUCLEOTIDE SEQUENCE [LARGE SCALE GENOMIC DNA]</scope>
    <source>
        <strain evidence="3">ATCC 49919</strain>
        <plasmid evidence="3">pAO1</plasmid>
    </source>
</reference>
<dbReference type="InterPro" id="IPR050471">
    <property type="entry name" value="AB_hydrolase"/>
</dbReference>
<dbReference type="PRINTS" id="PR00111">
    <property type="entry name" value="ABHYDROLASE"/>
</dbReference>